<organism evidence="2 3">
    <name type="scientific">Microvirga tunisiensis</name>
    <dbReference type="NCBI Taxonomy" id="2108360"/>
    <lineage>
        <taxon>Bacteria</taxon>
        <taxon>Pseudomonadati</taxon>
        <taxon>Pseudomonadota</taxon>
        <taxon>Alphaproteobacteria</taxon>
        <taxon>Hyphomicrobiales</taxon>
        <taxon>Methylobacteriaceae</taxon>
        <taxon>Microvirga</taxon>
    </lineage>
</organism>
<dbReference type="OrthoDB" id="6626154at2"/>
<keyword evidence="3" id="KW-1185">Reference proteome</keyword>
<reference evidence="2 3" key="1">
    <citation type="journal article" date="2019" name="Syst. Appl. Microbiol.">
        <title>Microvirga tunisiensis sp. nov., a root nodule symbiotic bacterium isolated from Lupinus micranthus and L. luteus grown in Northern Tunisia.</title>
        <authorList>
            <person name="Msaddak A."/>
            <person name="Rejili M."/>
            <person name="Duran D."/>
            <person name="Mars M."/>
            <person name="Palacios J.M."/>
            <person name="Ruiz-Argueso T."/>
            <person name="Rey L."/>
            <person name="Imperial J."/>
        </authorList>
    </citation>
    <scope>NUCLEOTIDE SEQUENCE [LARGE SCALE GENOMIC DNA]</scope>
    <source>
        <strain evidence="2 3">Lmie10</strain>
    </source>
</reference>
<feature type="domain" description="Helicase/UvrB N-terminal" evidence="1">
    <location>
        <begin position="5"/>
        <end position="99"/>
    </location>
</feature>
<accession>A0A5N7MW34</accession>
<dbReference type="Pfam" id="PF04851">
    <property type="entry name" value="ResIII"/>
    <property type="match status" value="1"/>
</dbReference>
<dbReference type="AlphaFoldDB" id="A0A5N7MW34"/>
<sequence length="160" mass="17973">MTIHIFNSPAGAGKTHALALYADRLARRGQKVLFIQPTIHLINKTIQEELIPLEPPYSLRAIHGDADLTTNSVVADIVIHFQNAVDGEGEVLFITHPAFLRVPYFERKDRWVLVMDEVPQVDVYDELTLTETHDLITPHLTLVAEGAVYGRLIAKEDLAR</sequence>
<gene>
    <name evidence="2" type="ORF">FS320_39550</name>
</gene>
<protein>
    <recommendedName>
        <fullName evidence="1">Helicase/UvrB N-terminal domain-containing protein</fullName>
    </recommendedName>
</protein>
<dbReference type="Proteomes" id="UP000403266">
    <property type="component" value="Unassembled WGS sequence"/>
</dbReference>
<dbReference type="SUPFAM" id="SSF52540">
    <property type="entry name" value="P-loop containing nucleoside triphosphate hydrolases"/>
    <property type="match status" value="1"/>
</dbReference>
<proteinExistence type="predicted"/>
<dbReference type="GO" id="GO:0016787">
    <property type="term" value="F:hydrolase activity"/>
    <property type="evidence" value="ECO:0007669"/>
    <property type="project" value="InterPro"/>
</dbReference>
<evidence type="ECO:0000259" key="1">
    <source>
        <dbReference type="Pfam" id="PF04851"/>
    </source>
</evidence>
<dbReference type="GO" id="GO:0003677">
    <property type="term" value="F:DNA binding"/>
    <property type="evidence" value="ECO:0007669"/>
    <property type="project" value="InterPro"/>
</dbReference>
<dbReference type="InterPro" id="IPR027417">
    <property type="entry name" value="P-loop_NTPase"/>
</dbReference>
<dbReference type="InterPro" id="IPR006935">
    <property type="entry name" value="Helicase/UvrB_N"/>
</dbReference>
<dbReference type="RefSeq" id="WP_152717879.1">
    <property type="nucleotide sequence ID" value="NZ_VOSJ01000501.1"/>
</dbReference>
<name>A0A5N7MW34_9HYPH</name>
<dbReference type="Gene3D" id="3.40.50.300">
    <property type="entry name" value="P-loop containing nucleotide triphosphate hydrolases"/>
    <property type="match status" value="1"/>
</dbReference>
<evidence type="ECO:0000313" key="3">
    <source>
        <dbReference type="Proteomes" id="UP000403266"/>
    </source>
</evidence>
<dbReference type="EMBL" id="VOSK01000473">
    <property type="protein sequence ID" value="MPR30880.1"/>
    <property type="molecule type" value="Genomic_DNA"/>
</dbReference>
<dbReference type="GO" id="GO:0005524">
    <property type="term" value="F:ATP binding"/>
    <property type="evidence" value="ECO:0007669"/>
    <property type="project" value="InterPro"/>
</dbReference>
<comment type="caution">
    <text evidence="2">The sequence shown here is derived from an EMBL/GenBank/DDBJ whole genome shotgun (WGS) entry which is preliminary data.</text>
</comment>
<evidence type="ECO:0000313" key="2">
    <source>
        <dbReference type="EMBL" id="MPR30880.1"/>
    </source>
</evidence>